<evidence type="ECO:0000256" key="7">
    <source>
        <dbReference type="ARBA" id="ARBA00031484"/>
    </source>
</evidence>
<evidence type="ECO:0000256" key="10">
    <source>
        <dbReference type="SAM" id="SignalP"/>
    </source>
</evidence>
<evidence type="ECO:0000256" key="1">
    <source>
        <dbReference type="ARBA" id="ARBA00000971"/>
    </source>
</evidence>
<evidence type="ECO:0000313" key="12">
    <source>
        <dbReference type="EMBL" id="MFD2183847.1"/>
    </source>
</evidence>
<dbReference type="Proteomes" id="UP001597314">
    <property type="component" value="Unassembled WGS sequence"/>
</dbReference>
<dbReference type="EMBL" id="JBHUIW010000021">
    <property type="protein sequence ID" value="MFD2183847.1"/>
    <property type="molecule type" value="Genomic_DNA"/>
</dbReference>
<accession>A0ABW5AP40</accession>
<feature type="signal peptide" evidence="10">
    <location>
        <begin position="1"/>
        <end position="37"/>
    </location>
</feature>
<dbReference type="InterPro" id="IPR027304">
    <property type="entry name" value="Trigger_fact/SurA_dom_sf"/>
</dbReference>
<dbReference type="PANTHER" id="PTHR47245">
    <property type="entry name" value="PEPTIDYLPROLYL ISOMERASE"/>
    <property type="match status" value="1"/>
</dbReference>
<dbReference type="Gene3D" id="3.10.50.40">
    <property type="match status" value="1"/>
</dbReference>
<keyword evidence="10" id="KW-0732">Signal</keyword>
<evidence type="ECO:0000256" key="9">
    <source>
        <dbReference type="SAM" id="MobiDB-lite"/>
    </source>
</evidence>
<proteinExistence type="inferred from homology"/>
<evidence type="ECO:0000313" key="13">
    <source>
        <dbReference type="Proteomes" id="UP001597314"/>
    </source>
</evidence>
<dbReference type="SUPFAM" id="SSF54534">
    <property type="entry name" value="FKBP-like"/>
    <property type="match status" value="1"/>
</dbReference>
<keyword evidence="13" id="KW-1185">Reference proteome</keyword>
<dbReference type="RefSeq" id="WP_378478998.1">
    <property type="nucleotide sequence ID" value="NZ_JBHUIW010000021.1"/>
</dbReference>
<keyword evidence="8 12" id="KW-0413">Isomerase</keyword>
<evidence type="ECO:0000256" key="5">
    <source>
        <dbReference type="ARBA" id="ARBA00023110"/>
    </source>
</evidence>
<name>A0ABW5AP40_9BRAD</name>
<reference evidence="13" key="1">
    <citation type="journal article" date="2019" name="Int. J. Syst. Evol. Microbiol.">
        <title>The Global Catalogue of Microorganisms (GCM) 10K type strain sequencing project: providing services to taxonomists for standard genome sequencing and annotation.</title>
        <authorList>
            <consortium name="The Broad Institute Genomics Platform"/>
            <consortium name="The Broad Institute Genome Sequencing Center for Infectious Disease"/>
            <person name="Wu L."/>
            <person name="Ma J."/>
        </authorList>
    </citation>
    <scope>NUCLEOTIDE SEQUENCE [LARGE SCALE GENOMIC DNA]</scope>
    <source>
        <strain evidence="13">CGMCC 1.6774</strain>
    </source>
</reference>
<sequence>MITQRLSSRPGCPARRRARIGTALLVTAALTAGPALAQAPAPAPAPAGQTQGQPAQDPVVAKIDGTEIRQSDLALAEEDVGSNIPAGTAEAKRDWLINYLTDMTLLAKAAEAKKVQDTADFKKRLAYGHSKLLMESMLRDAGQAGATPDAMQHVYQEAVKQMGEEQEANARHILFRVADANDPKAAAAAEAKAKETLARIKKGEDFATLAKELTEDPPGKVDGGDLGWFTKDQMVPEFSEAAFKLDKGQVSEPVKTAFGWHLIKLEDKRKRAAPPFDQVKDQIETFVTRKAQIELLNKLRQEAKIERLDKPETAPAPAPTAAPAAVPAPAPAPAAAPAKK</sequence>
<evidence type="ECO:0000256" key="6">
    <source>
        <dbReference type="ARBA" id="ARBA00030642"/>
    </source>
</evidence>
<dbReference type="EC" id="5.2.1.8" evidence="3"/>
<gene>
    <name evidence="12" type="ORF">ACFSOX_16955</name>
</gene>
<feature type="region of interest" description="Disordered" evidence="9">
    <location>
        <begin position="306"/>
        <end position="340"/>
    </location>
</feature>
<feature type="chain" id="PRO_5046991306" description="Parvulin-like PPIase" evidence="10">
    <location>
        <begin position="38"/>
        <end position="340"/>
    </location>
</feature>
<keyword evidence="5 8" id="KW-0697">Rotamase</keyword>
<evidence type="ECO:0000256" key="4">
    <source>
        <dbReference type="ARBA" id="ARBA00018370"/>
    </source>
</evidence>
<dbReference type="InterPro" id="IPR000297">
    <property type="entry name" value="PPIase_PpiC"/>
</dbReference>
<evidence type="ECO:0000256" key="8">
    <source>
        <dbReference type="PROSITE-ProRule" id="PRU00278"/>
    </source>
</evidence>
<feature type="domain" description="PpiC" evidence="11">
    <location>
        <begin position="165"/>
        <end position="267"/>
    </location>
</feature>
<dbReference type="PROSITE" id="PS50198">
    <property type="entry name" value="PPIC_PPIASE_2"/>
    <property type="match status" value="1"/>
</dbReference>
<dbReference type="PANTHER" id="PTHR47245:SF2">
    <property type="entry name" value="PEPTIDYL-PROLYL CIS-TRANS ISOMERASE HP_0175-RELATED"/>
    <property type="match status" value="1"/>
</dbReference>
<evidence type="ECO:0000256" key="3">
    <source>
        <dbReference type="ARBA" id="ARBA00013194"/>
    </source>
</evidence>
<organism evidence="12 13">
    <name type="scientific">Rhodoplanes azumiensis</name>
    <dbReference type="NCBI Taxonomy" id="1897628"/>
    <lineage>
        <taxon>Bacteria</taxon>
        <taxon>Pseudomonadati</taxon>
        <taxon>Pseudomonadota</taxon>
        <taxon>Alphaproteobacteria</taxon>
        <taxon>Hyphomicrobiales</taxon>
        <taxon>Nitrobacteraceae</taxon>
        <taxon>Rhodoplanes</taxon>
    </lineage>
</organism>
<protein>
    <recommendedName>
        <fullName evidence="4">Parvulin-like PPIase</fullName>
        <ecNumber evidence="3">5.2.1.8</ecNumber>
    </recommendedName>
    <alternativeName>
        <fullName evidence="6">Peptidyl-prolyl cis-trans isomerase plp</fullName>
    </alternativeName>
    <alternativeName>
        <fullName evidence="7">Rotamase plp</fullName>
    </alternativeName>
</protein>
<dbReference type="GO" id="GO:0016853">
    <property type="term" value="F:isomerase activity"/>
    <property type="evidence" value="ECO:0007669"/>
    <property type="project" value="UniProtKB-KW"/>
</dbReference>
<dbReference type="Pfam" id="PF13616">
    <property type="entry name" value="Rotamase_3"/>
    <property type="match status" value="1"/>
</dbReference>
<evidence type="ECO:0000259" key="11">
    <source>
        <dbReference type="PROSITE" id="PS50198"/>
    </source>
</evidence>
<evidence type="ECO:0000256" key="2">
    <source>
        <dbReference type="ARBA" id="ARBA00007656"/>
    </source>
</evidence>
<comment type="caution">
    <text evidence="12">The sequence shown here is derived from an EMBL/GenBank/DDBJ whole genome shotgun (WGS) entry which is preliminary data.</text>
</comment>
<dbReference type="InterPro" id="IPR050245">
    <property type="entry name" value="PrsA_foldase"/>
</dbReference>
<dbReference type="SUPFAM" id="SSF109998">
    <property type="entry name" value="Triger factor/SurA peptide-binding domain-like"/>
    <property type="match status" value="1"/>
</dbReference>
<comment type="catalytic activity">
    <reaction evidence="1">
        <text>[protein]-peptidylproline (omega=180) = [protein]-peptidylproline (omega=0)</text>
        <dbReference type="Rhea" id="RHEA:16237"/>
        <dbReference type="Rhea" id="RHEA-COMP:10747"/>
        <dbReference type="Rhea" id="RHEA-COMP:10748"/>
        <dbReference type="ChEBI" id="CHEBI:83833"/>
        <dbReference type="ChEBI" id="CHEBI:83834"/>
        <dbReference type="EC" id="5.2.1.8"/>
    </reaction>
</comment>
<dbReference type="InterPro" id="IPR046357">
    <property type="entry name" value="PPIase_dom_sf"/>
</dbReference>
<comment type="similarity">
    <text evidence="2">Belongs to the PpiC/parvulin rotamase family.</text>
</comment>
<feature type="compositionally biased region" description="Pro residues" evidence="9">
    <location>
        <begin position="314"/>
        <end position="334"/>
    </location>
</feature>